<accession>A0ABU5EAA7</accession>
<dbReference type="EMBL" id="JAXCLW010000002">
    <property type="protein sequence ID" value="MDY0883288.1"/>
    <property type="molecule type" value="Genomic_DNA"/>
</dbReference>
<keyword evidence="2" id="KW-1185">Reference proteome</keyword>
<evidence type="ECO:0000313" key="1">
    <source>
        <dbReference type="EMBL" id="MDY0883288.1"/>
    </source>
</evidence>
<dbReference type="Proteomes" id="UP001279642">
    <property type="component" value="Unassembled WGS sequence"/>
</dbReference>
<gene>
    <name evidence="1" type="ORF">SMD27_10565</name>
</gene>
<dbReference type="RefSeq" id="WP_320508327.1">
    <property type="nucleotide sequence ID" value="NZ_JAXCLW010000002.1"/>
</dbReference>
<reference evidence="1 2" key="1">
    <citation type="journal article" date="2016" name="Antonie Van Leeuwenhoek">
        <title>Dongia soli sp. nov., isolated from soil from Dokdo, Korea.</title>
        <authorList>
            <person name="Kim D.U."/>
            <person name="Lee H."/>
            <person name="Kim H."/>
            <person name="Kim S.G."/>
            <person name="Ka J.O."/>
        </authorList>
    </citation>
    <scope>NUCLEOTIDE SEQUENCE [LARGE SCALE GENOMIC DNA]</scope>
    <source>
        <strain evidence="1 2">D78</strain>
    </source>
</reference>
<sequence>MEFAAALPFLVILALGAFEVPRGLIIYQKITRVTVEIGDLVARQPVGITGDQLQDLFSGADEIMRPFSFEPGAVVISSITRAKNEQAKIAWQCSSKAGVGSKIGGSGDTPSLPANFTVDTGANVIVAETRYNFAPVFGNIIWSGMEYYDVAYFRPRGNNLSGISGGCDGDGSTS</sequence>
<organism evidence="1 2">
    <name type="scientific">Dongia soli</name>
    <dbReference type="NCBI Taxonomy" id="600628"/>
    <lineage>
        <taxon>Bacteria</taxon>
        <taxon>Pseudomonadati</taxon>
        <taxon>Pseudomonadota</taxon>
        <taxon>Alphaproteobacteria</taxon>
        <taxon>Rhodospirillales</taxon>
        <taxon>Dongiaceae</taxon>
        <taxon>Dongia</taxon>
    </lineage>
</organism>
<proteinExistence type="predicted"/>
<evidence type="ECO:0008006" key="3">
    <source>
        <dbReference type="Google" id="ProtNLM"/>
    </source>
</evidence>
<protein>
    <recommendedName>
        <fullName evidence="3">Pilus assembly protein</fullName>
    </recommendedName>
</protein>
<evidence type="ECO:0000313" key="2">
    <source>
        <dbReference type="Proteomes" id="UP001279642"/>
    </source>
</evidence>
<comment type="caution">
    <text evidence="1">The sequence shown here is derived from an EMBL/GenBank/DDBJ whole genome shotgun (WGS) entry which is preliminary data.</text>
</comment>
<name>A0ABU5EAA7_9PROT</name>